<name>A0A380JIV5_STRDO</name>
<dbReference type="OrthoDB" id="5149792at2"/>
<dbReference type="Proteomes" id="UP000254082">
    <property type="component" value="Unassembled WGS sequence"/>
</dbReference>
<dbReference type="EMBL" id="UHFA01000002">
    <property type="protein sequence ID" value="SUN37357.1"/>
    <property type="molecule type" value="Genomic_DNA"/>
</dbReference>
<dbReference type="Gene3D" id="3.40.109.10">
    <property type="entry name" value="NADH Oxidase"/>
    <property type="match status" value="1"/>
</dbReference>
<sequence>MLTIGRKATIQTDIHLKGVPSDIEEALYYGSFAANSHNIQSWKVTVKPNQGELTVSLDKKRSLDVVDPKNRELYISLGCYIQSLKTAFEAYGYKVDLRQTSPSASNHYQAIISNYQKGDHEKNDQQQVDLIKKRHTDKRKYLARKLDKDFISQATKRYKNLHYYPRSSQKFTYLKEGSIRAVKKQSESSDFLKEQSDWLRFSNQETEKKKDGISGDVLGLNPLLKSLYFMTTNHQNATNQGFAKQSLSTLKKQVNNCAGFFVMTGKQTIEDWIATGRQVQAFWYDCTKKGIAIQPISAMIEVSDYNKNLEKDLQVDEPVQMILRAGYIESYGENSGVRRDLKDYIRVEED</sequence>
<protein>
    <submittedName>
        <fullName evidence="1">Nitroreductase family</fullName>
    </submittedName>
</protein>
<accession>A0A380JIV5</accession>
<dbReference type="RefSeq" id="WP_002997383.1">
    <property type="nucleotide sequence ID" value="NZ_UHFA01000002.1"/>
</dbReference>
<reference evidence="1 2" key="1">
    <citation type="submission" date="2018-06" db="EMBL/GenBank/DDBJ databases">
        <authorList>
            <consortium name="Pathogen Informatics"/>
            <person name="Doyle S."/>
        </authorList>
    </citation>
    <scope>NUCLEOTIDE SEQUENCE [LARGE SCALE GENOMIC DNA]</scope>
    <source>
        <strain evidence="2">NCTC 11391</strain>
    </source>
</reference>
<gene>
    <name evidence="1" type="ORF">NCTC11391_02084</name>
</gene>
<dbReference type="InterPro" id="IPR000415">
    <property type="entry name" value="Nitroreductase-like"/>
</dbReference>
<dbReference type="GO" id="GO:0016491">
    <property type="term" value="F:oxidoreductase activity"/>
    <property type="evidence" value="ECO:0007669"/>
    <property type="project" value="InterPro"/>
</dbReference>
<keyword evidence="2" id="KW-1185">Reference proteome</keyword>
<evidence type="ECO:0000313" key="1">
    <source>
        <dbReference type="EMBL" id="SUN37357.1"/>
    </source>
</evidence>
<evidence type="ECO:0000313" key="2">
    <source>
        <dbReference type="Proteomes" id="UP000254082"/>
    </source>
</evidence>
<organism evidence="1 2">
    <name type="scientific">Streptococcus downei MFe28</name>
    <dbReference type="NCBI Taxonomy" id="764290"/>
    <lineage>
        <taxon>Bacteria</taxon>
        <taxon>Bacillati</taxon>
        <taxon>Bacillota</taxon>
        <taxon>Bacilli</taxon>
        <taxon>Lactobacillales</taxon>
        <taxon>Streptococcaceae</taxon>
        <taxon>Streptococcus</taxon>
    </lineage>
</organism>
<dbReference type="SUPFAM" id="SSF55469">
    <property type="entry name" value="FMN-dependent nitroreductase-like"/>
    <property type="match status" value="1"/>
</dbReference>
<dbReference type="AlphaFoldDB" id="A0A380JIV5"/>
<proteinExistence type="predicted"/>
<dbReference type="NCBIfam" id="NF047509">
    <property type="entry name" value="Rv3131_FMN_oxido"/>
    <property type="match status" value="1"/>
</dbReference>